<evidence type="ECO:0000256" key="2">
    <source>
        <dbReference type="ARBA" id="ARBA00007998"/>
    </source>
</evidence>
<gene>
    <name evidence="9" type="ORF">ERL59_05825</name>
</gene>
<evidence type="ECO:0000256" key="1">
    <source>
        <dbReference type="ARBA" id="ARBA00004141"/>
    </source>
</evidence>
<dbReference type="GO" id="GO:0016020">
    <property type="term" value="C:membrane"/>
    <property type="evidence" value="ECO:0007669"/>
    <property type="project" value="UniProtKB-SubCell"/>
</dbReference>
<feature type="transmembrane region" description="Helical" evidence="8">
    <location>
        <begin position="80"/>
        <end position="98"/>
    </location>
</feature>
<reference evidence="9 10" key="1">
    <citation type="submission" date="2019-01" db="EMBL/GenBank/DDBJ databases">
        <title>Chengkuizengella sp. nov., isolated from deep-sea sediment of East Pacific Ocean.</title>
        <authorList>
            <person name="Yang J."/>
            <person name="Lai Q."/>
            <person name="Shao Z."/>
        </authorList>
    </citation>
    <scope>NUCLEOTIDE SEQUENCE [LARGE SCALE GENOMIC DNA]</scope>
    <source>
        <strain evidence="9 10">YPA3-1-1</strain>
    </source>
</reference>
<feature type="transmembrane region" description="Helical" evidence="8">
    <location>
        <begin position="41"/>
        <end position="59"/>
    </location>
</feature>
<evidence type="ECO:0000313" key="10">
    <source>
        <dbReference type="Proteomes" id="UP000448943"/>
    </source>
</evidence>
<protein>
    <recommendedName>
        <fullName evidence="11">Spore germination protein (Amino acid permease)</fullName>
    </recommendedName>
</protein>
<feature type="transmembrane region" description="Helical" evidence="8">
    <location>
        <begin position="147"/>
        <end position="169"/>
    </location>
</feature>
<keyword evidence="7 8" id="KW-0472">Membrane</keyword>
<evidence type="ECO:0000313" key="9">
    <source>
        <dbReference type="EMBL" id="NBI28469.1"/>
    </source>
</evidence>
<dbReference type="PANTHER" id="PTHR34975">
    <property type="entry name" value="SPORE GERMINATION PROTEIN A2"/>
    <property type="match status" value="1"/>
</dbReference>
<keyword evidence="6 8" id="KW-1133">Transmembrane helix</keyword>
<dbReference type="Gene3D" id="1.20.1740.10">
    <property type="entry name" value="Amino acid/polyamine transporter I"/>
    <property type="match status" value="1"/>
</dbReference>
<accession>A0A6N9PY69</accession>
<evidence type="ECO:0000256" key="5">
    <source>
        <dbReference type="ARBA" id="ARBA00022692"/>
    </source>
</evidence>
<feature type="transmembrane region" description="Helical" evidence="8">
    <location>
        <begin position="305"/>
        <end position="325"/>
    </location>
</feature>
<sequence length="440" mass="50118">MDQRQIISPSQLSWLATVIIFTSSQTFFPREALYISGHNGWIAYTIPLIYALCITYIFYELSKRFPEKNIFEISQQILGKVMGGIINFIIIAYIWISLMRNIAILTAFMDSSILISTPIYIIGIIIILMFIYYGKMSYEVSARVNELTFLLFIGMAFTMPLMLIGDIQFERLLPILAKGVDGFVKSNTLTIGWFGDIFILGAFLHALSVPKQIHAAIRFGLINATFILTLVMALTITVLGPNIGSKATYPIYLLAEQIHFTDFLERLEIIMVTAYTFSFMLNMIFMFIAGLIGLSSYTNRKDYRIYSTSVGWFLYMFKVLSFSSITELYIFSSYSSVVITLGLQVPVLIILFAFSRRKKFKKKQSNIVKKEHRYAGNWRWSTNLLILSCVLFILFGILFGRLYSICGLIAGIGFALCLTGALLTSFMEMIKCNKLRQNKT</sequence>
<evidence type="ECO:0000256" key="3">
    <source>
        <dbReference type="ARBA" id="ARBA00022448"/>
    </source>
</evidence>
<dbReference type="InterPro" id="IPR004761">
    <property type="entry name" value="Spore_GerAB"/>
</dbReference>
<feature type="transmembrane region" description="Helical" evidence="8">
    <location>
        <begin position="189"/>
        <end position="207"/>
    </location>
</feature>
<evidence type="ECO:0000256" key="4">
    <source>
        <dbReference type="ARBA" id="ARBA00022544"/>
    </source>
</evidence>
<dbReference type="AlphaFoldDB" id="A0A6N9PY69"/>
<evidence type="ECO:0000256" key="7">
    <source>
        <dbReference type="ARBA" id="ARBA00023136"/>
    </source>
</evidence>
<organism evidence="9 10">
    <name type="scientific">Chengkuizengella marina</name>
    <dbReference type="NCBI Taxonomy" id="2507566"/>
    <lineage>
        <taxon>Bacteria</taxon>
        <taxon>Bacillati</taxon>
        <taxon>Bacillota</taxon>
        <taxon>Bacilli</taxon>
        <taxon>Bacillales</taxon>
        <taxon>Paenibacillaceae</taxon>
        <taxon>Chengkuizengella</taxon>
    </lineage>
</organism>
<keyword evidence="10" id="KW-1185">Reference proteome</keyword>
<keyword evidence="3" id="KW-0813">Transport</keyword>
<evidence type="ECO:0000256" key="8">
    <source>
        <dbReference type="SAM" id="Phobius"/>
    </source>
</evidence>
<dbReference type="OrthoDB" id="2829675at2"/>
<feature type="transmembrane region" description="Helical" evidence="8">
    <location>
        <begin position="331"/>
        <end position="354"/>
    </location>
</feature>
<proteinExistence type="inferred from homology"/>
<dbReference type="Proteomes" id="UP000448943">
    <property type="component" value="Unassembled WGS sequence"/>
</dbReference>
<dbReference type="GO" id="GO:0009847">
    <property type="term" value="P:spore germination"/>
    <property type="evidence" value="ECO:0007669"/>
    <property type="project" value="InterPro"/>
</dbReference>
<feature type="transmembrane region" description="Helical" evidence="8">
    <location>
        <begin position="269"/>
        <end position="293"/>
    </location>
</feature>
<comment type="similarity">
    <text evidence="2">Belongs to the amino acid-polyamine-organocation (APC) superfamily. Spore germination protein (SGP) (TC 2.A.3.9) family.</text>
</comment>
<name>A0A6N9PY69_9BACL</name>
<feature type="transmembrane region" description="Helical" evidence="8">
    <location>
        <begin position="118"/>
        <end position="135"/>
    </location>
</feature>
<feature type="transmembrane region" description="Helical" evidence="8">
    <location>
        <begin position="12"/>
        <end position="29"/>
    </location>
</feature>
<comment type="subcellular location">
    <subcellularLocation>
        <location evidence="1">Membrane</location>
        <topology evidence="1">Multi-pass membrane protein</topology>
    </subcellularLocation>
</comment>
<dbReference type="PANTHER" id="PTHR34975:SF2">
    <property type="entry name" value="SPORE GERMINATION PROTEIN A2"/>
    <property type="match status" value="1"/>
</dbReference>
<dbReference type="Pfam" id="PF03845">
    <property type="entry name" value="Spore_permease"/>
    <property type="match status" value="1"/>
</dbReference>
<feature type="transmembrane region" description="Helical" evidence="8">
    <location>
        <begin position="380"/>
        <end position="402"/>
    </location>
</feature>
<evidence type="ECO:0008006" key="11">
    <source>
        <dbReference type="Google" id="ProtNLM"/>
    </source>
</evidence>
<dbReference type="RefSeq" id="WP_160645257.1">
    <property type="nucleotide sequence ID" value="NZ_SIJB01000014.1"/>
</dbReference>
<feature type="transmembrane region" description="Helical" evidence="8">
    <location>
        <begin position="408"/>
        <end position="430"/>
    </location>
</feature>
<feature type="transmembrane region" description="Helical" evidence="8">
    <location>
        <begin position="219"/>
        <end position="240"/>
    </location>
</feature>
<keyword evidence="5 8" id="KW-0812">Transmembrane</keyword>
<dbReference type="EMBL" id="SIJB01000014">
    <property type="protein sequence ID" value="NBI28469.1"/>
    <property type="molecule type" value="Genomic_DNA"/>
</dbReference>
<keyword evidence="4" id="KW-0309">Germination</keyword>
<dbReference type="NCBIfam" id="TIGR00912">
    <property type="entry name" value="2A0309"/>
    <property type="match status" value="1"/>
</dbReference>
<evidence type="ECO:0000256" key="6">
    <source>
        <dbReference type="ARBA" id="ARBA00022989"/>
    </source>
</evidence>
<comment type="caution">
    <text evidence="9">The sequence shown here is derived from an EMBL/GenBank/DDBJ whole genome shotgun (WGS) entry which is preliminary data.</text>
</comment>